<accession>A0A6B1DPK3</accession>
<proteinExistence type="inferred from homology"/>
<dbReference type="GO" id="GO:0005524">
    <property type="term" value="F:ATP binding"/>
    <property type="evidence" value="ECO:0007669"/>
    <property type="project" value="UniProtKB-UniRule"/>
</dbReference>
<dbReference type="InterPro" id="IPR012094">
    <property type="entry name" value="tRNA_Ile_lys_synt"/>
</dbReference>
<dbReference type="SUPFAM" id="SSF52402">
    <property type="entry name" value="Adenine nucleotide alpha hydrolases-like"/>
    <property type="match status" value="1"/>
</dbReference>
<evidence type="ECO:0000256" key="6">
    <source>
        <dbReference type="ARBA" id="ARBA00022840"/>
    </source>
</evidence>
<keyword evidence="4 8" id="KW-0819">tRNA processing</keyword>
<evidence type="ECO:0000256" key="5">
    <source>
        <dbReference type="ARBA" id="ARBA00022741"/>
    </source>
</evidence>
<evidence type="ECO:0000313" key="10">
    <source>
        <dbReference type="EMBL" id="MYD89358.1"/>
    </source>
</evidence>
<dbReference type="PANTHER" id="PTHR43033">
    <property type="entry name" value="TRNA(ILE)-LYSIDINE SYNTHASE-RELATED"/>
    <property type="match status" value="1"/>
</dbReference>
<dbReference type="InterPro" id="IPR012795">
    <property type="entry name" value="tRNA_Ile_lys_synt_N"/>
</dbReference>
<dbReference type="Pfam" id="PF01171">
    <property type="entry name" value="ATP_bind_3"/>
    <property type="match status" value="1"/>
</dbReference>
<comment type="function">
    <text evidence="8">Ligates lysine onto the cytidine present at position 34 of the AUA codon-specific tRNA(Ile) that contains the anticodon CAU, in an ATP-dependent manner. Cytidine is converted to lysidine, thus changing the amino acid specificity of the tRNA from methionine to isoleucine.</text>
</comment>
<gene>
    <name evidence="8 10" type="primary">tilS</name>
    <name evidence="10" type="ORF">F4Y08_03320</name>
</gene>
<evidence type="ECO:0000256" key="7">
    <source>
        <dbReference type="ARBA" id="ARBA00048539"/>
    </source>
</evidence>
<organism evidence="10">
    <name type="scientific">Caldilineaceae bacterium SB0662_bin_9</name>
    <dbReference type="NCBI Taxonomy" id="2605258"/>
    <lineage>
        <taxon>Bacteria</taxon>
        <taxon>Bacillati</taxon>
        <taxon>Chloroflexota</taxon>
        <taxon>Caldilineae</taxon>
        <taxon>Caldilineales</taxon>
        <taxon>Caldilineaceae</taxon>
    </lineage>
</organism>
<sequence length="525" mass="59292">MTPTASLYHRLVCLADAMARSVAGRGDRSPAVVLAAVSGGADSTFLLRMLHQALQDTTCAVHVCHVDHGYRQDSAADAASVKSLAARLNLPFHGLELPDADRMPIRNRQARWREGRYRLLAETARRLAAPGQTAVIATGHHAGDQVETLLMNLLRGTHLSGLRGMEEWSTLATPCRPIRQADVEVLLWRPLLAWTPDDIRSCLKDWNERWEEDRSNLDESHLRNRVRHRLVPQLVALRTDTVGFLANQMELWRPDIQALEQIHAANLAQSELSLPQPDVPRANQSVIIRLSALRDAPPWQQRGMLAQAAARLHRNRQISAARLDELCRQLKTADGSRGPRPWFGDLCWSVWHRPPARVFDLPVVKDLLSLHKRDTMPFPVNTPRLPPSWRHAPIPLAGTELRLPGWTLSAIRCERPPSMSKMRADPYPWHVYLDLASLEAHGNSIRLEPARPQLRLQPVGMHAGQKQIRHILRDDRIHVSLRADWPVVYTEGGDPVWVCGLRQAAAYAVREPGRPVLRLRWRPCP</sequence>
<comment type="caution">
    <text evidence="10">The sequence shown here is derived from an EMBL/GenBank/DDBJ whole genome shotgun (WGS) entry which is preliminary data.</text>
</comment>
<dbReference type="Gene3D" id="3.40.50.620">
    <property type="entry name" value="HUPs"/>
    <property type="match status" value="1"/>
</dbReference>
<dbReference type="Pfam" id="PF11734">
    <property type="entry name" value="TilS_C"/>
    <property type="match status" value="1"/>
</dbReference>
<comment type="catalytic activity">
    <reaction evidence="7 8">
        <text>cytidine(34) in tRNA(Ile2) + L-lysine + ATP = lysidine(34) in tRNA(Ile2) + AMP + diphosphate + H(+)</text>
        <dbReference type="Rhea" id="RHEA:43744"/>
        <dbReference type="Rhea" id="RHEA-COMP:10625"/>
        <dbReference type="Rhea" id="RHEA-COMP:10670"/>
        <dbReference type="ChEBI" id="CHEBI:15378"/>
        <dbReference type="ChEBI" id="CHEBI:30616"/>
        <dbReference type="ChEBI" id="CHEBI:32551"/>
        <dbReference type="ChEBI" id="CHEBI:33019"/>
        <dbReference type="ChEBI" id="CHEBI:82748"/>
        <dbReference type="ChEBI" id="CHEBI:83665"/>
        <dbReference type="ChEBI" id="CHEBI:456215"/>
        <dbReference type="EC" id="6.3.4.19"/>
    </reaction>
</comment>
<dbReference type="InterPro" id="IPR011063">
    <property type="entry name" value="TilS/TtcA_N"/>
</dbReference>
<name>A0A6B1DPK3_9CHLR</name>
<dbReference type="PANTHER" id="PTHR43033:SF1">
    <property type="entry name" value="TRNA(ILE)-LYSIDINE SYNTHASE-RELATED"/>
    <property type="match status" value="1"/>
</dbReference>
<evidence type="ECO:0000256" key="3">
    <source>
        <dbReference type="ARBA" id="ARBA00022598"/>
    </source>
</evidence>
<dbReference type="HAMAP" id="MF_01161">
    <property type="entry name" value="tRNA_Ile_lys_synt"/>
    <property type="match status" value="1"/>
</dbReference>
<dbReference type="GO" id="GO:0032267">
    <property type="term" value="F:tRNA(Ile)-lysidine synthase activity"/>
    <property type="evidence" value="ECO:0007669"/>
    <property type="project" value="UniProtKB-EC"/>
</dbReference>
<dbReference type="GO" id="GO:0006400">
    <property type="term" value="P:tRNA modification"/>
    <property type="evidence" value="ECO:0007669"/>
    <property type="project" value="UniProtKB-UniRule"/>
</dbReference>
<dbReference type="GO" id="GO:0005737">
    <property type="term" value="C:cytoplasm"/>
    <property type="evidence" value="ECO:0007669"/>
    <property type="project" value="UniProtKB-SubCell"/>
</dbReference>
<dbReference type="CDD" id="cd01992">
    <property type="entry name" value="TilS_N"/>
    <property type="match status" value="1"/>
</dbReference>
<protein>
    <recommendedName>
        <fullName evidence="8">tRNA(Ile)-lysidine synthase</fullName>
        <ecNumber evidence="8">6.3.4.19</ecNumber>
    </recommendedName>
    <alternativeName>
        <fullName evidence="8">tRNA(Ile)-2-lysyl-cytidine synthase</fullName>
    </alternativeName>
    <alternativeName>
        <fullName evidence="8">tRNA(Ile)-lysidine synthetase</fullName>
    </alternativeName>
</protein>
<dbReference type="AlphaFoldDB" id="A0A6B1DPK3"/>
<keyword evidence="3 8" id="KW-0436">Ligase</keyword>
<dbReference type="NCBIfam" id="TIGR02432">
    <property type="entry name" value="lysidine_TilS_N"/>
    <property type="match status" value="1"/>
</dbReference>
<dbReference type="InterPro" id="IPR014729">
    <property type="entry name" value="Rossmann-like_a/b/a_fold"/>
</dbReference>
<dbReference type="EC" id="6.3.4.19" evidence="8"/>
<comment type="domain">
    <text evidence="8">The N-terminal region contains the highly conserved SGGXDS motif, predicted to be a P-loop motif involved in ATP binding.</text>
</comment>
<comment type="similarity">
    <text evidence="8">Belongs to the tRNA(Ile)-lysidine synthase family.</text>
</comment>
<feature type="domain" description="Lysidine-tRNA(Ile) synthetase C-terminal" evidence="9">
    <location>
        <begin position="445"/>
        <end position="521"/>
    </location>
</feature>
<dbReference type="EMBL" id="VXPY01000017">
    <property type="protein sequence ID" value="MYD89358.1"/>
    <property type="molecule type" value="Genomic_DNA"/>
</dbReference>
<keyword evidence="5 8" id="KW-0547">Nucleotide-binding</keyword>
<keyword evidence="6 8" id="KW-0067">ATP-binding</keyword>
<comment type="subcellular location">
    <subcellularLocation>
        <location evidence="1 8">Cytoplasm</location>
    </subcellularLocation>
</comment>
<feature type="binding site" evidence="8">
    <location>
        <begin position="38"/>
        <end position="43"/>
    </location>
    <ligand>
        <name>ATP</name>
        <dbReference type="ChEBI" id="CHEBI:30616"/>
    </ligand>
</feature>
<evidence type="ECO:0000256" key="2">
    <source>
        <dbReference type="ARBA" id="ARBA00022490"/>
    </source>
</evidence>
<evidence type="ECO:0000256" key="1">
    <source>
        <dbReference type="ARBA" id="ARBA00004496"/>
    </source>
</evidence>
<dbReference type="SUPFAM" id="SSF56037">
    <property type="entry name" value="PheT/TilS domain"/>
    <property type="match status" value="1"/>
</dbReference>
<dbReference type="SMART" id="SM00977">
    <property type="entry name" value="TilS_C"/>
    <property type="match status" value="1"/>
</dbReference>
<reference evidence="10" key="1">
    <citation type="submission" date="2019-09" db="EMBL/GenBank/DDBJ databases">
        <title>Characterisation of the sponge microbiome using genome-centric metagenomics.</title>
        <authorList>
            <person name="Engelberts J.P."/>
            <person name="Robbins S.J."/>
            <person name="De Goeij J.M."/>
            <person name="Aranda M."/>
            <person name="Bell S.C."/>
            <person name="Webster N.S."/>
        </authorList>
    </citation>
    <scope>NUCLEOTIDE SEQUENCE</scope>
    <source>
        <strain evidence="10">SB0662_bin_9</strain>
    </source>
</reference>
<evidence type="ECO:0000259" key="9">
    <source>
        <dbReference type="SMART" id="SM00977"/>
    </source>
</evidence>
<evidence type="ECO:0000256" key="8">
    <source>
        <dbReference type="HAMAP-Rule" id="MF_01161"/>
    </source>
</evidence>
<evidence type="ECO:0000256" key="4">
    <source>
        <dbReference type="ARBA" id="ARBA00022694"/>
    </source>
</evidence>
<keyword evidence="2 8" id="KW-0963">Cytoplasm</keyword>
<dbReference type="InterPro" id="IPR012796">
    <property type="entry name" value="Lysidine-tRNA-synth_C"/>
</dbReference>